<protein>
    <submittedName>
        <fullName evidence="1">Uncharacterized protein</fullName>
    </submittedName>
</protein>
<evidence type="ECO:0000313" key="1">
    <source>
        <dbReference type="EMBL" id="SEN75831.1"/>
    </source>
</evidence>
<name>A0A1H8J5G2_9PROT</name>
<evidence type="ECO:0000313" key="2">
    <source>
        <dbReference type="Proteomes" id="UP000198814"/>
    </source>
</evidence>
<sequence>MNQRHRFLATLEMTVIQNFLNPPVLLLQHFIIPSHLYNPSSPHKYLVIPAHLPVIPAQAGIQNNHRAPRLDSRLRGNDGEKSGASIAGDFQRWQVVDDLHRFQVHRHHTQK</sequence>
<dbReference type="AlphaFoldDB" id="A0A1H8J5G2"/>
<organism evidence="1 2">
    <name type="scientific">Nitrosomonas oligotropha</name>
    <dbReference type="NCBI Taxonomy" id="42354"/>
    <lineage>
        <taxon>Bacteria</taxon>
        <taxon>Pseudomonadati</taxon>
        <taxon>Pseudomonadota</taxon>
        <taxon>Betaproteobacteria</taxon>
        <taxon>Nitrosomonadales</taxon>
        <taxon>Nitrosomonadaceae</taxon>
        <taxon>Nitrosomonas</taxon>
    </lineage>
</organism>
<dbReference type="EMBL" id="FODO01000001">
    <property type="protein sequence ID" value="SEN75831.1"/>
    <property type="molecule type" value="Genomic_DNA"/>
</dbReference>
<dbReference type="STRING" id="42354.SAMN05216333_101100"/>
<gene>
    <name evidence="1" type="ORF">SAMN05216333_101100</name>
</gene>
<keyword evidence="2" id="KW-1185">Reference proteome</keyword>
<dbReference type="Proteomes" id="UP000198814">
    <property type="component" value="Unassembled WGS sequence"/>
</dbReference>
<accession>A0A1H8J5G2</accession>
<reference evidence="2" key="1">
    <citation type="submission" date="2016-10" db="EMBL/GenBank/DDBJ databases">
        <authorList>
            <person name="Varghese N."/>
            <person name="Submissions S."/>
        </authorList>
    </citation>
    <scope>NUCLEOTIDE SEQUENCE [LARGE SCALE GENOMIC DNA]</scope>
    <source>
        <strain evidence="2">Nm76</strain>
    </source>
</reference>
<proteinExistence type="predicted"/>